<dbReference type="Gene3D" id="3.10.260.10">
    <property type="entry name" value="Transcription regulator HTH, APSES-type DNA-binding domain"/>
    <property type="match status" value="1"/>
</dbReference>
<feature type="region of interest" description="Disordered" evidence="1">
    <location>
        <begin position="191"/>
        <end position="213"/>
    </location>
</feature>
<feature type="region of interest" description="Disordered" evidence="1">
    <location>
        <begin position="683"/>
        <end position="709"/>
    </location>
</feature>
<feature type="region of interest" description="Disordered" evidence="1">
    <location>
        <begin position="270"/>
        <end position="299"/>
    </location>
</feature>
<evidence type="ECO:0000313" key="4">
    <source>
        <dbReference type="Proteomes" id="UP000193498"/>
    </source>
</evidence>
<feature type="compositionally biased region" description="Low complexity" evidence="1">
    <location>
        <begin position="273"/>
        <end position="292"/>
    </location>
</feature>
<dbReference type="Pfam" id="PF25318">
    <property type="entry name" value="WHD_GDS1"/>
    <property type="match status" value="1"/>
</dbReference>
<evidence type="ECO:0000259" key="2">
    <source>
        <dbReference type="PROSITE" id="PS51299"/>
    </source>
</evidence>
<accession>A0A1Y1Y0I6</accession>
<dbReference type="InterPro" id="IPR036887">
    <property type="entry name" value="HTH_APSES_sf"/>
</dbReference>
<organism evidence="3 4">
    <name type="scientific">Basidiobolus meristosporus CBS 931.73</name>
    <dbReference type="NCBI Taxonomy" id="1314790"/>
    <lineage>
        <taxon>Eukaryota</taxon>
        <taxon>Fungi</taxon>
        <taxon>Fungi incertae sedis</taxon>
        <taxon>Zoopagomycota</taxon>
        <taxon>Entomophthoromycotina</taxon>
        <taxon>Basidiobolomycetes</taxon>
        <taxon>Basidiobolales</taxon>
        <taxon>Basidiobolaceae</taxon>
        <taxon>Basidiobolus</taxon>
    </lineage>
</organism>
<dbReference type="Proteomes" id="UP000193498">
    <property type="component" value="Unassembled WGS sequence"/>
</dbReference>
<dbReference type="EMBL" id="MCFE01000319">
    <property type="protein sequence ID" value="ORX91479.1"/>
    <property type="molecule type" value="Genomic_DNA"/>
</dbReference>
<dbReference type="InterPro" id="IPR003163">
    <property type="entry name" value="Tscrpt_reg_HTH_APSES-type"/>
</dbReference>
<proteinExistence type="predicted"/>
<dbReference type="GO" id="GO:0003677">
    <property type="term" value="F:DNA binding"/>
    <property type="evidence" value="ECO:0007669"/>
    <property type="project" value="InterPro"/>
</dbReference>
<dbReference type="AlphaFoldDB" id="A0A1Y1Y0I6"/>
<dbReference type="SUPFAM" id="SSF54616">
    <property type="entry name" value="DNA-binding domain of Mlu1-box binding protein MBP1"/>
    <property type="match status" value="1"/>
</dbReference>
<feature type="domain" description="HTH APSES-type" evidence="2">
    <location>
        <begin position="497"/>
        <end position="609"/>
    </location>
</feature>
<sequence length="750" mass="83060">MPELALQGLAHSSELGQLPHINKSPSGFRGNFGHEDALFTAILKALVLLKNRPSCSREIADCIVKYKLATLCETSICIAVSGCLSKYFNGDQECYSVTMPLLKIQVHETPDGSRYSLRRASHPPLSTKRSSLVADAPRKKLKACSREERISSLPLDDLLSDDAQSFTMEGFDECPDTFGFDTIVPISYEASSRDKASKGSSEMYDSDASNDDHSDLEFESLVESIDSEGGIDKLFVAEDMVRLDIEATSPSAYKHGNELYVPLCDHDFHSDSSHSSTESGTSTTSPLLTPESSPRRDSSMLESIFTSQSSTYEDSFADPWDTLSSHSMTASHPDRGESKPSTLLSDDIVIPELDKLVGICVDDISKSDTTVTQCVKKPRDNTTSDVAKCNSTFSKVKLQERVSSEETDGNVVPCIEDQVSSFLYLDEEDEKVYSNLTLDERKESLARLTAEKLFQPQATINPPKAGARVPKSKGRAAHSSEYNPNTLIPSMFHLSPQIFITMVESLPFYVITVGPAEGFSNTYRLLRRYDSGYVNATTLLTAGGMESEKEQAIVLSLEIRRMRIRRQESPLFGTWIPLQRARALAATCSLQQKLGPFLDYDLPSYFPAQLPPHIAVFNPDQVSTRLHKFIRTRAASLKPRDNYVANIGIAPRCLHPTSKSFFSGVGHQLNQILGLQSKQLKSHTALDDSANPRRSAKSKPNRSQSEDYRVEENIEDLSLADVSNINAFIEDIDYDINKQDVEGTFLDSIL</sequence>
<protein>
    <recommendedName>
        <fullName evidence="2">HTH APSES-type domain-containing protein</fullName>
    </recommendedName>
</protein>
<keyword evidence="4" id="KW-1185">Reference proteome</keyword>
<evidence type="ECO:0000313" key="3">
    <source>
        <dbReference type="EMBL" id="ORX91479.1"/>
    </source>
</evidence>
<dbReference type="STRING" id="1314790.A0A1Y1Y0I6"/>
<dbReference type="OrthoDB" id="5597783at2759"/>
<feature type="region of interest" description="Disordered" evidence="1">
    <location>
        <begin position="460"/>
        <end position="481"/>
    </location>
</feature>
<dbReference type="InterPro" id="IPR057511">
    <property type="entry name" value="WH_GDS1"/>
</dbReference>
<comment type="caution">
    <text evidence="3">The sequence shown here is derived from an EMBL/GenBank/DDBJ whole genome shotgun (WGS) entry which is preliminary data.</text>
</comment>
<dbReference type="PROSITE" id="PS51299">
    <property type="entry name" value="HTH_APSES"/>
    <property type="match status" value="1"/>
</dbReference>
<gene>
    <name evidence="3" type="ORF">K493DRAFT_317229</name>
</gene>
<name>A0A1Y1Y0I6_9FUNG</name>
<evidence type="ECO:0000256" key="1">
    <source>
        <dbReference type="SAM" id="MobiDB-lite"/>
    </source>
</evidence>
<dbReference type="InParanoid" id="A0A1Y1Y0I6"/>
<reference evidence="3 4" key="1">
    <citation type="submission" date="2016-07" db="EMBL/GenBank/DDBJ databases">
        <title>Pervasive Adenine N6-methylation of Active Genes in Fungi.</title>
        <authorList>
            <consortium name="DOE Joint Genome Institute"/>
            <person name="Mondo S.J."/>
            <person name="Dannebaum R.O."/>
            <person name="Kuo R.C."/>
            <person name="Labutti K."/>
            <person name="Haridas S."/>
            <person name="Kuo A."/>
            <person name="Salamov A."/>
            <person name="Ahrendt S.R."/>
            <person name="Lipzen A."/>
            <person name="Sullivan W."/>
            <person name="Andreopoulos W.B."/>
            <person name="Clum A."/>
            <person name="Lindquist E."/>
            <person name="Daum C."/>
            <person name="Ramamoorthy G.K."/>
            <person name="Gryganskyi A."/>
            <person name="Culley D."/>
            <person name="Magnuson J.K."/>
            <person name="James T.Y."/>
            <person name="O'Malley M.A."/>
            <person name="Stajich J.E."/>
            <person name="Spatafora J.W."/>
            <person name="Visel A."/>
            <person name="Grigoriev I.V."/>
        </authorList>
    </citation>
    <scope>NUCLEOTIDE SEQUENCE [LARGE SCALE GENOMIC DNA]</scope>
    <source>
        <strain evidence="3 4">CBS 931.73</strain>
    </source>
</reference>